<protein>
    <submittedName>
        <fullName evidence="2">Uncharacterized protein</fullName>
    </submittedName>
</protein>
<accession>E1QPQ2</accession>
<reference evidence="3" key="2">
    <citation type="journal article" date="2010" name="Stand. Genomic Sci.">
        <title>Complete genome sequence of Vulcanisaeta distributa type strain (IC-017T).</title>
        <authorList>
            <person name="Mavromatis K."/>
            <person name="Sikorski J."/>
            <person name="Pabst E."/>
            <person name="Teshima H."/>
            <person name="Lapidus A."/>
            <person name="Lucas S."/>
            <person name="Nolan M."/>
            <person name="Glavina Del Rio T."/>
            <person name="Cheng J."/>
            <person name="Bruce D."/>
            <person name="Goodwin L."/>
            <person name="Pitluck S."/>
            <person name="Liolios K."/>
            <person name="Ivanova N."/>
            <person name="Mikhailova N."/>
            <person name="Pati A."/>
            <person name="Chen A."/>
            <person name="Palaniappan K."/>
            <person name="Land M."/>
            <person name="Hauser L."/>
            <person name="Chang Y."/>
            <person name="Jeffries C."/>
            <person name="Rohde M."/>
            <person name="Spring S."/>
            <person name="Goker M."/>
            <person name="Wirth R."/>
            <person name="Woyke T."/>
            <person name="Bristow J."/>
            <person name="Eisen J."/>
            <person name="Markowitz V."/>
            <person name="Hugenholtz P."/>
            <person name="Klenk H."/>
            <person name="Kyrpides N."/>
        </authorList>
    </citation>
    <scope>NUCLEOTIDE SEQUENCE [LARGE SCALE GENOMIC DNA]</scope>
    <source>
        <strain evidence="3">DSM 14429 / JCM 11212 / NBRC 100878 / IC-017</strain>
    </source>
</reference>
<dbReference type="eggNOG" id="arCOG13823">
    <property type="taxonomic scope" value="Archaea"/>
</dbReference>
<keyword evidence="1" id="KW-0472">Membrane</keyword>
<reference evidence="2 3" key="1">
    <citation type="journal article" date="2010" name="Stand. Genomic Sci.">
        <title>Complete genome sequence of Vulcanisaeta distributa type strain (IC-017).</title>
        <authorList>
            <person name="Mavromatis K."/>
            <person name="Sikorski J."/>
            <person name="Pabst E."/>
            <person name="Teshima H."/>
            <person name="Lapidus A."/>
            <person name="Lucas S."/>
            <person name="Nolan M."/>
            <person name="Glavina Del Rio T."/>
            <person name="Cheng J.F."/>
            <person name="Bruce D."/>
            <person name="Goodwin L."/>
            <person name="Pitluck S."/>
            <person name="Liolios K."/>
            <person name="Ivanova N."/>
            <person name="Mikhailova N."/>
            <person name="Pati A."/>
            <person name="Chen A."/>
            <person name="Palaniappan K."/>
            <person name="Land M."/>
            <person name="Hauser L."/>
            <person name="Chang Y.J."/>
            <person name="Jeffries C.D."/>
            <person name="Rohde M."/>
            <person name="Spring S."/>
            <person name="Goker M."/>
            <person name="Wirth R."/>
            <person name="Woyke T."/>
            <person name="Bristow J."/>
            <person name="Eisen J.A."/>
            <person name="Markowitz V."/>
            <person name="Hugenholtz P."/>
            <person name="Klenk H.P."/>
            <person name="Kyrpides N.C."/>
        </authorList>
    </citation>
    <scope>NUCLEOTIDE SEQUENCE [LARGE SCALE GENOMIC DNA]</scope>
    <source>
        <strain evidence="3">DSM 14429 / JCM 11212 / NBRC 100878 / IC-017</strain>
    </source>
</reference>
<dbReference type="EMBL" id="CP002100">
    <property type="protein sequence ID" value="ADN50348.1"/>
    <property type="molecule type" value="Genomic_DNA"/>
</dbReference>
<organism evidence="2 3">
    <name type="scientific">Vulcanisaeta distributa (strain DSM 14429 / JCM 11212 / NBRC 100878 / IC-017)</name>
    <dbReference type="NCBI Taxonomy" id="572478"/>
    <lineage>
        <taxon>Archaea</taxon>
        <taxon>Thermoproteota</taxon>
        <taxon>Thermoprotei</taxon>
        <taxon>Thermoproteales</taxon>
        <taxon>Thermoproteaceae</taxon>
        <taxon>Vulcanisaeta</taxon>
    </lineage>
</organism>
<dbReference type="KEGG" id="vdi:Vdis_0958"/>
<keyword evidence="1" id="KW-0812">Transmembrane</keyword>
<evidence type="ECO:0000313" key="3">
    <source>
        <dbReference type="Proteomes" id="UP000006681"/>
    </source>
</evidence>
<feature type="transmembrane region" description="Helical" evidence="1">
    <location>
        <begin position="7"/>
        <end position="25"/>
    </location>
</feature>
<dbReference type="Proteomes" id="UP000006681">
    <property type="component" value="Chromosome"/>
</dbReference>
<name>E1QPQ2_VULDI</name>
<gene>
    <name evidence="2" type="ordered locus">Vdis_0958</name>
</gene>
<keyword evidence="3" id="KW-1185">Reference proteome</keyword>
<proteinExistence type="predicted"/>
<dbReference type="HOGENOM" id="CLU_961792_0_0_2"/>
<feature type="transmembrane region" description="Helical" evidence="1">
    <location>
        <begin position="31"/>
        <end position="50"/>
    </location>
</feature>
<evidence type="ECO:0000313" key="2">
    <source>
        <dbReference type="EMBL" id="ADN50348.1"/>
    </source>
</evidence>
<keyword evidence="1" id="KW-1133">Transmembrane helix</keyword>
<evidence type="ECO:0000256" key="1">
    <source>
        <dbReference type="SAM" id="Phobius"/>
    </source>
</evidence>
<dbReference type="AlphaFoldDB" id="E1QPQ2"/>
<sequence>MIFMIPMIPILIIVIMIGMIILGLIRPPLTVILPLLGIYIILMLIPYILPNLVINQYLSIKYIILPIIGLAMGYGISILMSKYMNIDVRSLFGLRQDQRRKVKKVRTRGKQKVEKRPEVKPEDLDRFINESINTLKLGISINEALGSWVEYYDGWTDAIISISRRFIDIRESVEAINKEALFLSRIRQYENKALSLGLTLREESAFKKQRRSRSKSDEDRLVIYVRPEELAGELMTTAQLMSGYVDEFNGILEKLIHDKGISQYMVNSQILVLYVDGIPRKFITINKGS</sequence>
<dbReference type="GeneID" id="9751887"/>
<feature type="transmembrane region" description="Helical" evidence="1">
    <location>
        <begin position="62"/>
        <end position="80"/>
    </location>
</feature>
<dbReference type="STRING" id="572478.Vdis_0958"/>
<dbReference type="RefSeq" id="WP_013336073.1">
    <property type="nucleotide sequence ID" value="NC_014537.1"/>
</dbReference>